<comment type="catalytic activity">
    <reaction evidence="1">
        <text>ATP + protein L-histidine = ADP + protein N-phospho-L-histidine.</text>
        <dbReference type="EC" id="2.7.13.3"/>
    </reaction>
</comment>
<feature type="region of interest" description="Disordered" evidence="7">
    <location>
        <begin position="385"/>
        <end position="406"/>
    </location>
</feature>
<dbReference type="InterPro" id="IPR005467">
    <property type="entry name" value="His_kinase_dom"/>
</dbReference>
<dbReference type="Proteomes" id="UP000281431">
    <property type="component" value="Unassembled WGS sequence"/>
</dbReference>
<evidence type="ECO:0000256" key="7">
    <source>
        <dbReference type="SAM" id="MobiDB-lite"/>
    </source>
</evidence>
<comment type="caution">
    <text evidence="10">The sequence shown here is derived from an EMBL/GenBank/DDBJ whole genome shotgun (WGS) entry which is preliminary data.</text>
</comment>
<keyword evidence="5 10" id="KW-0418">Kinase</keyword>
<organism evidence="10 11">
    <name type="scientific">Natrarchaeobius chitinivorans</name>
    <dbReference type="NCBI Taxonomy" id="1679083"/>
    <lineage>
        <taxon>Archaea</taxon>
        <taxon>Methanobacteriati</taxon>
        <taxon>Methanobacteriota</taxon>
        <taxon>Stenosarchaea group</taxon>
        <taxon>Halobacteria</taxon>
        <taxon>Halobacteriales</taxon>
        <taxon>Natrialbaceae</taxon>
        <taxon>Natrarchaeobius</taxon>
    </lineage>
</organism>
<dbReference type="SUPFAM" id="SSF55785">
    <property type="entry name" value="PYP-like sensor domain (PAS domain)"/>
    <property type="match status" value="1"/>
</dbReference>
<dbReference type="SUPFAM" id="SSF55874">
    <property type="entry name" value="ATPase domain of HSP90 chaperone/DNA topoisomerase II/histidine kinase"/>
    <property type="match status" value="1"/>
</dbReference>
<dbReference type="PROSITE" id="PS50109">
    <property type="entry name" value="HIS_KIN"/>
    <property type="match status" value="1"/>
</dbReference>
<evidence type="ECO:0000256" key="3">
    <source>
        <dbReference type="ARBA" id="ARBA00022679"/>
    </source>
</evidence>
<dbReference type="Pfam" id="PF13426">
    <property type="entry name" value="PAS_9"/>
    <property type="match status" value="1"/>
</dbReference>
<protein>
    <recommendedName>
        <fullName evidence="2">histidine kinase</fullName>
        <ecNumber evidence="2">2.7.13.3</ecNumber>
    </recommendedName>
</protein>
<evidence type="ECO:0000313" key="10">
    <source>
        <dbReference type="EMBL" id="RQH01925.1"/>
    </source>
</evidence>
<feature type="transmembrane region" description="Helical" evidence="8">
    <location>
        <begin position="42"/>
        <end position="61"/>
    </location>
</feature>
<dbReference type="SMART" id="SM00387">
    <property type="entry name" value="HATPase_c"/>
    <property type="match status" value="1"/>
</dbReference>
<feature type="domain" description="Histidine kinase" evidence="9">
    <location>
        <begin position="265"/>
        <end position="488"/>
    </location>
</feature>
<accession>A0A3N6MKL0</accession>
<dbReference type="EC" id="2.7.13.3" evidence="2"/>
<dbReference type="CDD" id="cd00075">
    <property type="entry name" value="HATPase"/>
    <property type="match status" value="1"/>
</dbReference>
<dbReference type="Pfam" id="PF02518">
    <property type="entry name" value="HATPase_c"/>
    <property type="match status" value="1"/>
</dbReference>
<evidence type="ECO:0000256" key="4">
    <source>
        <dbReference type="ARBA" id="ARBA00022741"/>
    </source>
</evidence>
<evidence type="ECO:0000256" key="1">
    <source>
        <dbReference type="ARBA" id="ARBA00000085"/>
    </source>
</evidence>
<keyword evidence="6" id="KW-0067">ATP-binding</keyword>
<dbReference type="AlphaFoldDB" id="A0A3N6MKL0"/>
<keyword evidence="3" id="KW-0808">Transferase</keyword>
<dbReference type="PANTHER" id="PTHR44936">
    <property type="entry name" value="SENSOR PROTEIN CREC"/>
    <property type="match status" value="1"/>
</dbReference>
<dbReference type="InterPro" id="IPR036890">
    <property type="entry name" value="HATPase_C_sf"/>
</dbReference>
<gene>
    <name evidence="10" type="ORF">EA472_06365</name>
</gene>
<reference evidence="10 11" key="1">
    <citation type="submission" date="2018-10" db="EMBL/GenBank/DDBJ databases">
        <title>Natrarchaeobius chitinivorans gen. nov., sp. nov., and Natrarchaeobius haloalkaliphilus sp. nov., alkaliphilic, chitin-utilizing haloarchaea from hypersaline alkaline lakes.</title>
        <authorList>
            <person name="Sorokin D.Y."/>
            <person name="Elcheninov A.G."/>
            <person name="Kostrikina N.A."/>
            <person name="Bale N.J."/>
            <person name="Sinninghe Damste J.S."/>
            <person name="Khijniak T.V."/>
            <person name="Kublanov I.V."/>
            <person name="Toshchakov S.V."/>
        </authorList>
    </citation>
    <scope>NUCLEOTIDE SEQUENCE [LARGE SCALE GENOMIC DNA]</scope>
    <source>
        <strain evidence="10 11">AArcht7</strain>
    </source>
</reference>
<dbReference type="SMART" id="SM00091">
    <property type="entry name" value="PAS"/>
    <property type="match status" value="1"/>
</dbReference>
<evidence type="ECO:0000256" key="8">
    <source>
        <dbReference type="SAM" id="Phobius"/>
    </source>
</evidence>
<evidence type="ECO:0000313" key="11">
    <source>
        <dbReference type="Proteomes" id="UP000281431"/>
    </source>
</evidence>
<dbReference type="CDD" id="cd00130">
    <property type="entry name" value="PAS"/>
    <property type="match status" value="1"/>
</dbReference>
<evidence type="ECO:0000259" key="9">
    <source>
        <dbReference type="PROSITE" id="PS50109"/>
    </source>
</evidence>
<dbReference type="NCBIfam" id="TIGR00229">
    <property type="entry name" value="sensory_box"/>
    <property type="match status" value="1"/>
</dbReference>
<keyword evidence="8" id="KW-0812">Transmembrane</keyword>
<dbReference type="InterPro" id="IPR000014">
    <property type="entry name" value="PAS"/>
</dbReference>
<keyword evidence="8" id="KW-1133">Transmembrane helix</keyword>
<dbReference type="InterPro" id="IPR003594">
    <property type="entry name" value="HATPase_dom"/>
</dbReference>
<sequence length="512" mass="54864">MSFRYRRAAERIRKRAVSLVGTFVLALAVGYAAITSSSRPMLALELAVPAATGCVLLWYGRRFESGPNERRRATVVASWAVGGGLVAVSTVAWSAILSGLGSAGSVGASGPLLATVFSVGVGGGTTVGHLVTERSRDRREAERLAAAIDTAMDGIAVVVDGEHVFVNDAYASLYGVRSADALEGRRWEELYADESLATIEREALSALSRRGCWQGTVTGTRVDGTTFQQEVTMTARDRAEGYVVVARDVTARLDREQRIQVLNRVLRHNLRNAFTVVRGHANLIAERAPALEDRHVEPIREEIDELLATADKARSVERRLEGRERTKPIEPTDAVRSVAERANAAYPSVRIVSRTEAVGGESIATPVDGAVVDALNELVDNAVEHRGDRPESTRTDAASVDDRDPPTVEVGVRTAGDRLEFTVADDGDGIPESERNAVLDGEETQLVHGSGLGLWFVNWIAASAGGEVRFADRSSGGTIVTLSFPRGSDDRSERNWPQPSGGEGVAADGTAR</sequence>
<proteinExistence type="predicted"/>
<dbReference type="InterPro" id="IPR035965">
    <property type="entry name" value="PAS-like_dom_sf"/>
</dbReference>
<dbReference type="InterPro" id="IPR004358">
    <property type="entry name" value="Sig_transdc_His_kin-like_C"/>
</dbReference>
<dbReference type="PRINTS" id="PR00344">
    <property type="entry name" value="BCTRLSENSOR"/>
</dbReference>
<dbReference type="EMBL" id="REFZ01000003">
    <property type="protein sequence ID" value="RQH01925.1"/>
    <property type="molecule type" value="Genomic_DNA"/>
</dbReference>
<name>A0A3N6MKL0_NATCH</name>
<evidence type="ECO:0000256" key="6">
    <source>
        <dbReference type="ARBA" id="ARBA00022840"/>
    </source>
</evidence>
<feature type="transmembrane region" description="Helical" evidence="8">
    <location>
        <begin position="108"/>
        <end position="131"/>
    </location>
</feature>
<keyword evidence="8" id="KW-0472">Membrane</keyword>
<dbReference type="OrthoDB" id="237703at2157"/>
<keyword evidence="11" id="KW-1185">Reference proteome</keyword>
<dbReference type="InterPro" id="IPR050980">
    <property type="entry name" value="2C_sensor_his_kinase"/>
</dbReference>
<evidence type="ECO:0000256" key="5">
    <source>
        <dbReference type="ARBA" id="ARBA00022777"/>
    </source>
</evidence>
<evidence type="ECO:0000256" key="2">
    <source>
        <dbReference type="ARBA" id="ARBA00012438"/>
    </source>
</evidence>
<dbReference type="GO" id="GO:0005524">
    <property type="term" value="F:ATP binding"/>
    <property type="evidence" value="ECO:0007669"/>
    <property type="project" value="UniProtKB-KW"/>
</dbReference>
<dbReference type="GO" id="GO:0004673">
    <property type="term" value="F:protein histidine kinase activity"/>
    <property type="evidence" value="ECO:0007669"/>
    <property type="project" value="UniProtKB-EC"/>
</dbReference>
<dbReference type="Gene3D" id="3.30.450.20">
    <property type="entry name" value="PAS domain"/>
    <property type="match status" value="1"/>
</dbReference>
<feature type="region of interest" description="Disordered" evidence="7">
    <location>
        <begin position="482"/>
        <end position="512"/>
    </location>
</feature>
<dbReference type="PANTHER" id="PTHR44936:SF10">
    <property type="entry name" value="SENSOR PROTEIN RSTB"/>
    <property type="match status" value="1"/>
</dbReference>
<feature type="transmembrane region" description="Helical" evidence="8">
    <location>
        <begin position="73"/>
        <end position="96"/>
    </location>
</feature>
<dbReference type="Gene3D" id="3.30.565.10">
    <property type="entry name" value="Histidine kinase-like ATPase, C-terminal domain"/>
    <property type="match status" value="1"/>
</dbReference>
<keyword evidence="4" id="KW-0547">Nucleotide-binding</keyword>